<dbReference type="Proteomes" id="UP000183635">
    <property type="component" value="Unassembled WGS sequence"/>
</dbReference>
<reference evidence="1 2" key="1">
    <citation type="submission" date="2016-10" db="EMBL/GenBank/DDBJ databases">
        <authorList>
            <person name="de Groot N.N."/>
        </authorList>
    </citation>
    <scope>NUCLEOTIDE SEQUENCE [LARGE SCALE GENOMIC DNA]</scope>
    <source>
        <strain evidence="1 2">DSM 8537</strain>
    </source>
</reference>
<evidence type="ECO:0000313" key="2">
    <source>
        <dbReference type="Proteomes" id="UP000183635"/>
    </source>
</evidence>
<name>A0A1I3EPT9_9RHOB</name>
<dbReference type="AlphaFoldDB" id="A0A1I3EPT9"/>
<gene>
    <name evidence="1" type="ORF">SAMN04488021_1521</name>
</gene>
<sequence>MWAGGGLVAAALGGGGTAAAGALPRTPGYFDTKEFGVRGLGC</sequence>
<organism evidence="1 2">
    <name type="scientific">Paracoccus aminovorans</name>
    <dbReference type="NCBI Taxonomy" id="34004"/>
    <lineage>
        <taxon>Bacteria</taxon>
        <taxon>Pseudomonadati</taxon>
        <taxon>Pseudomonadota</taxon>
        <taxon>Alphaproteobacteria</taxon>
        <taxon>Rhodobacterales</taxon>
        <taxon>Paracoccaceae</taxon>
        <taxon>Paracoccus</taxon>
    </lineage>
</organism>
<keyword evidence="2" id="KW-1185">Reference proteome</keyword>
<dbReference type="EMBL" id="FOPU01000052">
    <property type="protein sequence ID" value="SFI01007.1"/>
    <property type="molecule type" value="Genomic_DNA"/>
</dbReference>
<proteinExistence type="predicted"/>
<evidence type="ECO:0000313" key="1">
    <source>
        <dbReference type="EMBL" id="SFI01007.1"/>
    </source>
</evidence>
<accession>A0A1I3EPT9</accession>
<protein>
    <submittedName>
        <fullName evidence="1">Uncharacterized protein</fullName>
    </submittedName>
</protein>